<dbReference type="InterPro" id="IPR039261">
    <property type="entry name" value="FNR_nucleotide-bd"/>
</dbReference>
<dbReference type="GO" id="GO:0015677">
    <property type="term" value="P:copper ion import"/>
    <property type="evidence" value="ECO:0007669"/>
    <property type="project" value="TreeGrafter"/>
</dbReference>
<dbReference type="Pfam" id="PF03221">
    <property type="entry name" value="HTH_Tnp_Tc5"/>
    <property type="match status" value="1"/>
</dbReference>
<proteinExistence type="predicted"/>
<dbReference type="InterPro" id="IPR051410">
    <property type="entry name" value="Ferric/Cupric_Reductase"/>
</dbReference>
<name>B8MCM7_TALSN</name>
<keyword evidence="3 9" id="KW-0812">Transmembrane</keyword>
<accession>B8MCM7</accession>
<keyword evidence="2" id="KW-0813">Transport</keyword>
<keyword evidence="8 9" id="KW-0472">Membrane</keyword>
<comment type="subcellular location">
    <subcellularLocation>
        <location evidence="1">Membrane</location>
        <topology evidence="1">Multi-pass membrane protein</topology>
    </subcellularLocation>
</comment>
<keyword evidence="4 9" id="KW-1133">Transmembrane helix</keyword>
<dbReference type="InterPro" id="IPR006600">
    <property type="entry name" value="HTH_CenpB_DNA-bd_dom"/>
</dbReference>
<dbReference type="VEuPathDB" id="FungiDB:TSTA_125570"/>
<dbReference type="GO" id="GO:0003677">
    <property type="term" value="F:DNA binding"/>
    <property type="evidence" value="ECO:0007669"/>
    <property type="project" value="UniProtKB-KW"/>
</dbReference>
<feature type="transmembrane region" description="Helical" evidence="9">
    <location>
        <begin position="127"/>
        <end position="144"/>
    </location>
</feature>
<feature type="transmembrane region" description="Helical" evidence="9">
    <location>
        <begin position="94"/>
        <end position="115"/>
    </location>
</feature>
<dbReference type="AlphaFoldDB" id="B8MCM7"/>
<dbReference type="SFLD" id="SFLDS00052">
    <property type="entry name" value="Ferric_Reductase_Domain"/>
    <property type="match status" value="1"/>
</dbReference>
<dbReference type="PROSITE" id="PS51253">
    <property type="entry name" value="HTH_CENPB"/>
    <property type="match status" value="1"/>
</dbReference>
<keyword evidence="6" id="KW-0406">Ion transport</keyword>
<dbReference type="InterPro" id="IPR013121">
    <property type="entry name" value="Fe_red_NAD-bd_6"/>
</dbReference>
<dbReference type="PANTHER" id="PTHR32361">
    <property type="entry name" value="FERRIC/CUPRIC REDUCTASE TRANSMEMBRANE COMPONENT"/>
    <property type="match status" value="1"/>
</dbReference>
<keyword evidence="5" id="KW-0560">Oxidoreductase</keyword>
<dbReference type="eggNOG" id="KOG0039">
    <property type="taxonomic scope" value="Eukaryota"/>
</dbReference>
<dbReference type="Gene3D" id="3.40.50.80">
    <property type="entry name" value="Nucleotide-binding domain of ferredoxin-NADP reductase (FNR) module"/>
    <property type="match status" value="1"/>
</dbReference>
<feature type="transmembrane region" description="Helical" evidence="9">
    <location>
        <begin position="156"/>
        <end position="174"/>
    </location>
</feature>
<dbReference type="HOGENOM" id="CLU_444943_0_0_1"/>
<dbReference type="RefSeq" id="XP_002482835.1">
    <property type="nucleotide sequence ID" value="XM_002482790.1"/>
</dbReference>
<dbReference type="Pfam" id="PF08030">
    <property type="entry name" value="NAD_binding_6"/>
    <property type="match status" value="1"/>
</dbReference>
<evidence type="ECO:0000256" key="2">
    <source>
        <dbReference type="ARBA" id="ARBA00022448"/>
    </source>
</evidence>
<dbReference type="GO" id="GO:0000293">
    <property type="term" value="F:ferric-chelate reductase activity"/>
    <property type="evidence" value="ECO:0007669"/>
    <property type="project" value="TreeGrafter"/>
</dbReference>
<protein>
    <submittedName>
        <fullName evidence="11">Ferric reductase transmembrane component 5, putative</fullName>
    </submittedName>
</protein>
<evidence type="ECO:0000256" key="4">
    <source>
        <dbReference type="ARBA" id="ARBA00022989"/>
    </source>
</evidence>
<dbReference type="GeneID" id="8107064"/>
<reference evidence="12" key="1">
    <citation type="journal article" date="2015" name="Genome Announc.">
        <title>Genome sequence of the AIDS-associated pathogen Penicillium marneffei (ATCC18224) and its near taxonomic relative Talaromyces stipitatus (ATCC10500).</title>
        <authorList>
            <person name="Nierman W.C."/>
            <person name="Fedorova-Abrams N.D."/>
            <person name="Andrianopoulos A."/>
        </authorList>
    </citation>
    <scope>NUCLEOTIDE SEQUENCE [LARGE SCALE GENOMIC DNA]</scope>
    <source>
        <strain evidence="12">ATCC 10500 / CBS 375.48 / QM 6759 / NRRL 1006</strain>
    </source>
</reference>
<evidence type="ECO:0000256" key="3">
    <source>
        <dbReference type="ARBA" id="ARBA00022692"/>
    </source>
</evidence>
<dbReference type="CDD" id="cd06186">
    <property type="entry name" value="NOX_Duox_like_FAD_NADP"/>
    <property type="match status" value="1"/>
</dbReference>
<dbReference type="OrthoDB" id="10006946at2759"/>
<dbReference type="Pfam" id="PF01794">
    <property type="entry name" value="Ferric_reduct"/>
    <property type="match status" value="1"/>
</dbReference>
<feature type="domain" description="HTH CENPB-type" evidence="10">
    <location>
        <begin position="516"/>
        <end position="590"/>
    </location>
</feature>
<evidence type="ECO:0000256" key="5">
    <source>
        <dbReference type="ARBA" id="ARBA00023002"/>
    </source>
</evidence>
<sequence>MSIATRNARRILLIPLPGVASVGQAVVIVLYAIVSIVLVFVDMPVSRGVDVYANRTGWLSFLNLSLITFLALRNSPLSFLTGYSYDKLILLHKVAGYSTIFWTILHIILFSIDGARKDLFSAEAKELKIVVGWVGGFAMLIILGTAVTRRWIPYEAFYTSHAALSIVILVTMCFHPDTWGCILVCIITAGFWSADLLIRLIQLFWYSIGNRATLSPLPNGGVRVVMYKSPKTTPGSHCSLWIPSIRLIETHPVAVLSTDPLEFVIASYDGFTGELYKTSLNKKTVWASVHGSYGARIDFTNLEKVVFIAGGSGASFTFALAMALMKSGGNSAKPGIEFIWVVRHQDPLNLYSGSLSWFSNELEELALSNRVNLTIHVSSLSDQEGDVEKYAWSGMVTPHFSMEKIQAGRPDIDKIIDNVVGGMNLSDRLMVAACGPDGLMKTARRSVARNTRPGGPKFLAQPDLKATICKQDEHHNKALELYTQIPKQKITQLARQFDVPCKRLWRRVQGSASQLNRRPAHKQLSDDQEHTIFIWLSDLDDRGLPPTIGTIKNYAEKVLQNMNPDADHPLQLGDRWVYSFIKRLPNDYKKQKQKTVDPNRHIAEDSGVIQAWFE</sequence>
<evidence type="ECO:0000259" key="10">
    <source>
        <dbReference type="PROSITE" id="PS51253"/>
    </source>
</evidence>
<dbReference type="PANTHER" id="PTHR32361:SF9">
    <property type="entry name" value="FERRIC REDUCTASE TRANSMEMBRANE COMPONENT 3-RELATED"/>
    <property type="match status" value="1"/>
</dbReference>
<evidence type="ECO:0000313" key="12">
    <source>
        <dbReference type="Proteomes" id="UP000001745"/>
    </source>
</evidence>
<feature type="transmembrane region" description="Helical" evidence="9">
    <location>
        <begin position="57"/>
        <end position="74"/>
    </location>
</feature>
<dbReference type="Proteomes" id="UP000001745">
    <property type="component" value="Unassembled WGS sequence"/>
</dbReference>
<dbReference type="GO" id="GO:0006826">
    <property type="term" value="P:iron ion transport"/>
    <property type="evidence" value="ECO:0007669"/>
    <property type="project" value="TreeGrafter"/>
</dbReference>
<dbReference type="SMART" id="SM00674">
    <property type="entry name" value="CENPB"/>
    <property type="match status" value="1"/>
</dbReference>
<evidence type="ECO:0000256" key="7">
    <source>
        <dbReference type="ARBA" id="ARBA00023125"/>
    </source>
</evidence>
<evidence type="ECO:0000256" key="9">
    <source>
        <dbReference type="SAM" id="Phobius"/>
    </source>
</evidence>
<dbReference type="InParanoid" id="B8MCM7"/>
<feature type="transmembrane region" description="Helical" evidence="9">
    <location>
        <begin position="181"/>
        <end position="208"/>
    </location>
</feature>
<feature type="transmembrane region" description="Helical" evidence="9">
    <location>
        <begin position="305"/>
        <end position="325"/>
    </location>
</feature>
<gene>
    <name evidence="11" type="ORF">TSTA_125570</name>
</gene>
<dbReference type="GO" id="GO:0005886">
    <property type="term" value="C:plasma membrane"/>
    <property type="evidence" value="ECO:0007669"/>
    <property type="project" value="TreeGrafter"/>
</dbReference>
<evidence type="ECO:0000256" key="8">
    <source>
        <dbReference type="ARBA" id="ARBA00023136"/>
    </source>
</evidence>
<dbReference type="STRING" id="441959.B8MCM7"/>
<dbReference type="OMA" id="HGFINIP"/>
<keyword evidence="12" id="KW-1185">Reference proteome</keyword>
<evidence type="ECO:0000313" key="11">
    <source>
        <dbReference type="EMBL" id="EED18843.1"/>
    </source>
</evidence>
<dbReference type="InterPro" id="IPR013130">
    <property type="entry name" value="Fe3_Rdtase_TM_dom"/>
</dbReference>
<keyword evidence="7" id="KW-0238">DNA-binding</keyword>
<dbReference type="PhylomeDB" id="B8MCM7"/>
<dbReference type="SFLD" id="SFLDG01168">
    <property type="entry name" value="Ferric_reductase_subgroup_(FRE"/>
    <property type="match status" value="1"/>
</dbReference>
<dbReference type="EMBL" id="EQ962655">
    <property type="protein sequence ID" value="EED18843.1"/>
    <property type="molecule type" value="Genomic_DNA"/>
</dbReference>
<evidence type="ECO:0000256" key="1">
    <source>
        <dbReference type="ARBA" id="ARBA00004141"/>
    </source>
</evidence>
<feature type="transmembrane region" description="Helical" evidence="9">
    <location>
        <begin position="22"/>
        <end position="45"/>
    </location>
</feature>
<dbReference type="SUPFAM" id="SSF52343">
    <property type="entry name" value="Ferredoxin reductase-like, C-terminal NADP-linked domain"/>
    <property type="match status" value="1"/>
</dbReference>
<organism evidence="11 12">
    <name type="scientific">Talaromyces stipitatus (strain ATCC 10500 / CBS 375.48 / QM 6759 / NRRL 1006)</name>
    <name type="common">Penicillium stipitatum</name>
    <dbReference type="NCBI Taxonomy" id="441959"/>
    <lineage>
        <taxon>Eukaryota</taxon>
        <taxon>Fungi</taxon>
        <taxon>Dikarya</taxon>
        <taxon>Ascomycota</taxon>
        <taxon>Pezizomycotina</taxon>
        <taxon>Eurotiomycetes</taxon>
        <taxon>Eurotiomycetidae</taxon>
        <taxon>Eurotiales</taxon>
        <taxon>Trichocomaceae</taxon>
        <taxon>Talaromyces</taxon>
        <taxon>Talaromyces sect. Talaromyces</taxon>
    </lineage>
</organism>
<dbReference type="GO" id="GO:0006879">
    <property type="term" value="P:intracellular iron ion homeostasis"/>
    <property type="evidence" value="ECO:0007669"/>
    <property type="project" value="TreeGrafter"/>
</dbReference>
<evidence type="ECO:0000256" key="6">
    <source>
        <dbReference type="ARBA" id="ARBA00023065"/>
    </source>
</evidence>